<comment type="similarity">
    <text evidence="1">Belongs to the protein disulfide isomerase family.</text>
</comment>
<dbReference type="GO" id="GO:0004812">
    <property type="term" value="F:aminoacyl-tRNA ligase activity"/>
    <property type="evidence" value="ECO:0007669"/>
    <property type="project" value="UniProtKB-KW"/>
</dbReference>
<feature type="compositionally biased region" description="Polar residues" evidence="2">
    <location>
        <begin position="115"/>
        <end position="141"/>
    </location>
</feature>
<dbReference type="PROSITE" id="PS51352">
    <property type="entry name" value="THIOREDOXIN_2"/>
    <property type="match status" value="1"/>
</dbReference>
<protein>
    <submittedName>
        <fullName evidence="4">Seryl-tRNA synthetase (SerRS2)</fullName>
    </submittedName>
</protein>
<dbReference type="RefSeq" id="XP_029221325.1">
    <property type="nucleotide sequence ID" value="XM_029362360.1"/>
</dbReference>
<dbReference type="GO" id="GO:0006457">
    <property type="term" value="P:protein folding"/>
    <property type="evidence" value="ECO:0007669"/>
    <property type="project" value="TreeGrafter"/>
</dbReference>
<dbReference type="Gene3D" id="3.40.30.10">
    <property type="entry name" value="Glutaredoxin"/>
    <property type="match status" value="4"/>
</dbReference>
<feature type="compositionally biased region" description="Pro residues" evidence="2">
    <location>
        <begin position="396"/>
        <end position="405"/>
    </location>
</feature>
<dbReference type="Pfam" id="PF00085">
    <property type="entry name" value="Thioredoxin"/>
    <property type="match status" value="1"/>
</dbReference>
<dbReference type="Pfam" id="PF13848">
    <property type="entry name" value="Thioredoxin_6"/>
    <property type="match status" value="1"/>
</dbReference>
<evidence type="ECO:0000256" key="1">
    <source>
        <dbReference type="ARBA" id="ARBA00006347"/>
    </source>
</evidence>
<dbReference type="PANTHER" id="PTHR18929:SF246">
    <property type="entry name" value="PROTEIN DISULFIDE ISOMERASE-LIKE 1-4"/>
    <property type="match status" value="1"/>
</dbReference>
<accession>A0A2A9MMI1</accession>
<gene>
    <name evidence="4" type="ORF">BESB_037740</name>
</gene>
<keyword evidence="4" id="KW-0030">Aminoacyl-tRNA synthetase</keyword>
<evidence type="ECO:0000256" key="2">
    <source>
        <dbReference type="SAM" id="MobiDB-lite"/>
    </source>
</evidence>
<dbReference type="SUPFAM" id="SSF52833">
    <property type="entry name" value="Thioredoxin-like"/>
    <property type="match status" value="3"/>
</dbReference>
<feature type="compositionally biased region" description="Low complexity" evidence="2">
    <location>
        <begin position="537"/>
        <end position="562"/>
    </location>
</feature>
<dbReference type="GO" id="GO:0005783">
    <property type="term" value="C:endoplasmic reticulum"/>
    <property type="evidence" value="ECO:0007669"/>
    <property type="project" value="TreeGrafter"/>
</dbReference>
<name>A0A2A9MMI1_BESBE</name>
<keyword evidence="4" id="KW-0436">Ligase</keyword>
<dbReference type="OrthoDB" id="72053at2759"/>
<sequence length="1034" mass="109980">MAGEVDRSGRPGRFLPLFHLCKLRDPASAAVVALLLSLALTLRNAPSPTGLLQEGGPAAQATAPQSPYISLLHAVAHRQAQPAGPSVTSDDDVLQEASPARPVPPTSQPRAPRTGTPSQSSRTAAQETCPSQSPSFSAQNSASETLASLFISPRELRGSRSPHTHKRSLQPPRLGVPSVFPPRVRDSPAAVESAVDLLESQPPEAPAASPAHVGDLASVFSDGWPAEASLDHSPSKPDEVGKAGGAGEADAAGETDEAGKDGRAGDSLDLLLPAGEDVSEPRGGDPRGAQRRPHEAAAGSDIADSPLATPAESRRHFATSEERSGREARALPRVPEPADSTRADGMPSTQAAQSTQSSGARLQRPSASSPSAENLPALETPGSTRVHSFSVDLSPPASPRSPAAPPSGSLSQPETASFADDSEDARLTDSGGSPSEEYFHDEEGSDEVLLTMTTENSQMLLRRHRQLVVFFFVPWCERCQKFFPEVFDAAARLRRLHPPIRVATVDSAANEELARRFHASGVPEIRLVGSAARTRDASPSSSSPASASASPAAASAAPSRSAGEQRASASAVKQDDGGRAREEAKIYGGAERADDLVRWAMKNAGPAAYVLKDFDAAHRFLFDHPVTLLGLFEDGSAAKDVFLRAAHKILEVSTAISSSAEVAEKLAVKAPQIVLFRPYGETKILFRGNSAAPNEDEIAQFVRDHWFPAVVLFDASTSADLFADGRPLLLLVRADDEEGMQAEAALHDVAAAHRSVLLSAISGSKGAFAAQLMNFLNLRRGELPAAVIVENAASQISRIQFVHSEGPLTRASLGRFISAYFQRALEPLRKSERPPTVPLRGNIHKLVGSTFFQLATRPEVEMLLFVHAPWCAHSAKLRPVFEEVAARLAHVPNFVAAELDGSANEVEDLNVVSHRSLLELQRRAGPRAKNGDALLRPPTPVATRTADAFARWEADDRDTVLTDLLVIDGYPALVFYGLPPGAAAQPHGEFAPEAERGKKPVILYDGVRDVPSILEFLLANSDLLKREHLHTSQG</sequence>
<dbReference type="CDD" id="cd02961">
    <property type="entry name" value="PDI_a_family"/>
    <property type="match status" value="1"/>
</dbReference>
<dbReference type="GeneID" id="40308755"/>
<feature type="region of interest" description="Disordered" evidence="2">
    <location>
        <begin position="77"/>
        <end position="141"/>
    </location>
</feature>
<dbReference type="Proteomes" id="UP000224006">
    <property type="component" value="Chromosome II"/>
</dbReference>
<feature type="region of interest" description="Disordered" evidence="2">
    <location>
        <begin position="531"/>
        <end position="582"/>
    </location>
</feature>
<organism evidence="4 5">
    <name type="scientific">Besnoitia besnoiti</name>
    <name type="common">Apicomplexan protozoan</name>
    <dbReference type="NCBI Taxonomy" id="94643"/>
    <lineage>
        <taxon>Eukaryota</taxon>
        <taxon>Sar</taxon>
        <taxon>Alveolata</taxon>
        <taxon>Apicomplexa</taxon>
        <taxon>Conoidasida</taxon>
        <taxon>Coccidia</taxon>
        <taxon>Eucoccidiorida</taxon>
        <taxon>Eimeriorina</taxon>
        <taxon>Sarcocystidae</taxon>
        <taxon>Besnoitia</taxon>
    </lineage>
</organism>
<proteinExistence type="inferred from homology"/>
<feature type="region of interest" description="Disordered" evidence="2">
    <location>
        <begin position="153"/>
        <end position="446"/>
    </location>
</feature>
<feature type="domain" description="Thioredoxin" evidence="3">
    <location>
        <begin position="416"/>
        <end position="605"/>
    </location>
</feature>
<feature type="compositionally biased region" description="Low complexity" evidence="2">
    <location>
        <begin position="348"/>
        <end position="358"/>
    </location>
</feature>
<feature type="compositionally biased region" description="Basic and acidic residues" evidence="2">
    <location>
        <begin position="312"/>
        <end position="330"/>
    </location>
</feature>
<dbReference type="CDD" id="cd02981">
    <property type="entry name" value="PDI_b_family"/>
    <property type="match status" value="1"/>
</dbReference>
<dbReference type="AlphaFoldDB" id="A0A2A9MMI1"/>
<dbReference type="EMBL" id="NWUJ01000002">
    <property type="protein sequence ID" value="PFH37316.1"/>
    <property type="molecule type" value="Genomic_DNA"/>
</dbReference>
<dbReference type="InterPro" id="IPR036249">
    <property type="entry name" value="Thioredoxin-like_sf"/>
</dbReference>
<dbReference type="InterPro" id="IPR013766">
    <property type="entry name" value="Thioredoxin_domain"/>
</dbReference>
<dbReference type="GO" id="GO:0003756">
    <property type="term" value="F:protein disulfide isomerase activity"/>
    <property type="evidence" value="ECO:0007669"/>
    <property type="project" value="TreeGrafter"/>
</dbReference>
<dbReference type="PANTHER" id="PTHR18929">
    <property type="entry name" value="PROTEIN DISULFIDE ISOMERASE"/>
    <property type="match status" value="1"/>
</dbReference>
<keyword evidence="5" id="KW-1185">Reference proteome</keyword>
<dbReference type="GO" id="GO:0034976">
    <property type="term" value="P:response to endoplasmic reticulum stress"/>
    <property type="evidence" value="ECO:0007669"/>
    <property type="project" value="TreeGrafter"/>
</dbReference>
<feature type="compositionally biased region" description="Low complexity" evidence="2">
    <location>
        <begin position="199"/>
        <end position="211"/>
    </location>
</feature>
<dbReference type="VEuPathDB" id="ToxoDB:BESB_037740"/>
<evidence type="ECO:0000259" key="3">
    <source>
        <dbReference type="PROSITE" id="PS51352"/>
    </source>
</evidence>
<dbReference type="STRING" id="94643.A0A2A9MMI1"/>
<evidence type="ECO:0000313" key="4">
    <source>
        <dbReference type="EMBL" id="PFH37316.1"/>
    </source>
</evidence>
<reference evidence="4 5" key="1">
    <citation type="submission" date="2017-09" db="EMBL/GenBank/DDBJ databases">
        <title>Genome sequencing of Besnoitia besnoiti strain Bb-Ger1.</title>
        <authorList>
            <person name="Schares G."/>
            <person name="Venepally P."/>
            <person name="Lorenzi H.A."/>
        </authorList>
    </citation>
    <scope>NUCLEOTIDE SEQUENCE [LARGE SCALE GENOMIC DNA]</scope>
    <source>
        <strain evidence="4 5">Bb-Ger1</strain>
    </source>
</reference>
<comment type="caution">
    <text evidence="4">The sequence shown here is derived from an EMBL/GenBank/DDBJ whole genome shotgun (WGS) entry which is preliminary data.</text>
</comment>
<evidence type="ECO:0000313" key="5">
    <source>
        <dbReference type="Proteomes" id="UP000224006"/>
    </source>
</evidence>
<dbReference type="KEGG" id="bbes:BESB_037740"/>
<feature type="compositionally biased region" description="Basic and acidic residues" evidence="2">
    <location>
        <begin position="573"/>
        <end position="582"/>
    </location>
</feature>
<feature type="compositionally biased region" description="Basic and acidic residues" evidence="2">
    <location>
        <begin position="257"/>
        <end position="266"/>
    </location>
</feature>
<feature type="compositionally biased region" description="Basic and acidic residues" evidence="2">
    <location>
        <begin position="229"/>
        <end position="241"/>
    </location>
</feature>